<sequence length="116" mass="13430">MTEAEFFTLCNLDQTSERGQQTYHLMRQEATAGLDRMTLTARSTPGTTEFNGHTILASMLSEAAIQFEIQRIWQFALPETRDVYEGGRMGNGNEENWIIRWMLWREIVIRRDGLGD</sequence>
<proteinExistence type="predicted"/>
<dbReference type="GeneID" id="19341668"/>
<name>N1Q7L7_PSEFD</name>
<evidence type="ECO:0000313" key="1">
    <source>
        <dbReference type="EMBL" id="EME88704.1"/>
    </source>
</evidence>
<dbReference type="AlphaFoldDB" id="N1Q7L7"/>
<gene>
    <name evidence="1" type="ORF">MYCFIDRAFT_80084</name>
</gene>
<dbReference type="KEGG" id="pfj:MYCFIDRAFT_80084"/>
<dbReference type="RefSeq" id="XP_007920543.1">
    <property type="nucleotide sequence ID" value="XM_007922352.1"/>
</dbReference>
<organism evidence="1 2">
    <name type="scientific">Pseudocercospora fijiensis (strain CIRAD86)</name>
    <name type="common">Black leaf streak disease fungus</name>
    <name type="synonym">Mycosphaerella fijiensis</name>
    <dbReference type="NCBI Taxonomy" id="383855"/>
    <lineage>
        <taxon>Eukaryota</taxon>
        <taxon>Fungi</taxon>
        <taxon>Dikarya</taxon>
        <taxon>Ascomycota</taxon>
        <taxon>Pezizomycotina</taxon>
        <taxon>Dothideomycetes</taxon>
        <taxon>Dothideomycetidae</taxon>
        <taxon>Mycosphaerellales</taxon>
        <taxon>Mycosphaerellaceae</taxon>
        <taxon>Pseudocercospora</taxon>
    </lineage>
</organism>
<evidence type="ECO:0000313" key="2">
    <source>
        <dbReference type="Proteomes" id="UP000016932"/>
    </source>
</evidence>
<dbReference type="HOGENOM" id="CLU_101047_2_0_1"/>
<dbReference type="VEuPathDB" id="FungiDB:MYCFIDRAFT_80084"/>
<reference evidence="1 2" key="1">
    <citation type="journal article" date="2012" name="PLoS Pathog.">
        <title>Diverse lifestyles and strategies of plant pathogenesis encoded in the genomes of eighteen Dothideomycetes fungi.</title>
        <authorList>
            <person name="Ohm R.A."/>
            <person name="Feau N."/>
            <person name="Henrissat B."/>
            <person name="Schoch C.L."/>
            <person name="Horwitz B.A."/>
            <person name="Barry K.W."/>
            <person name="Condon B.J."/>
            <person name="Copeland A.C."/>
            <person name="Dhillon B."/>
            <person name="Glaser F."/>
            <person name="Hesse C.N."/>
            <person name="Kosti I."/>
            <person name="LaButti K."/>
            <person name="Lindquist E.A."/>
            <person name="Lucas S."/>
            <person name="Salamov A.A."/>
            <person name="Bradshaw R.E."/>
            <person name="Ciuffetti L."/>
            <person name="Hamelin R.C."/>
            <person name="Kema G.H.J."/>
            <person name="Lawrence C."/>
            <person name="Scott J.A."/>
            <person name="Spatafora J.W."/>
            <person name="Turgeon B.G."/>
            <person name="de Wit P.J.G.M."/>
            <person name="Zhong S."/>
            <person name="Goodwin S.B."/>
            <person name="Grigoriev I.V."/>
        </authorList>
    </citation>
    <scope>NUCLEOTIDE SEQUENCE [LARGE SCALE GENOMIC DNA]</scope>
    <source>
        <strain evidence="1 2">CIRAD86</strain>
    </source>
</reference>
<dbReference type="Proteomes" id="UP000016932">
    <property type="component" value="Unassembled WGS sequence"/>
</dbReference>
<dbReference type="EMBL" id="KB446555">
    <property type="protein sequence ID" value="EME88704.1"/>
    <property type="molecule type" value="Genomic_DNA"/>
</dbReference>
<protein>
    <submittedName>
        <fullName evidence="1">Uncharacterized protein</fullName>
    </submittedName>
</protein>
<dbReference type="OrthoDB" id="3636990at2759"/>
<keyword evidence="2" id="KW-1185">Reference proteome</keyword>
<accession>N1Q7L7</accession>